<gene>
    <name evidence="2" type="ORF">AMSG_11305</name>
</gene>
<proteinExistence type="predicted"/>
<organism evidence="2 3">
    <name type="scientific">Thecamonas trahens ATCC 50062</name>
    <dbReference type="NCBI Taxonomy" id="461836"/>
    <lineage>
        <taxon>Eukaryota</taxon>
        <taxon>Apusozoa</taxon>
        <taxon>Apusomonadida</taxon>
        <taxon>Apusomonadidae</taxon>
        <taxon>Thecamonas</taxon>
    </lineage>
</organism>
<dbReference type="OMA" id="MMNAVCA"/>
<keyword evidence="1" id="KW-0175">Coiled coil</keyword>
<protein>
    <recommendedName>
        <fullName evidence="4">Band 7 domain-containing protein</fullName>
    </recommendedName>
</protein>
<dbReference type="OrthoDB" id="10266334at2759"/>
<dbReference type="AlphaFoldDB" id="A0A0L0DWG3"/>
<accession>A0A0L0DWG3</accession>
<keyword evidence="3" id="KW-1185">Reference proteome</keyword>
<dbReference type="Proteomes" id="UP000054408">
    <property type="component" value="Unassembled WGS sequence"/>
</dbReference>
<sequence>MNKGHNQPFQGQELMTMKARANYQRNRSHGQYVSNPVLQQQDILQVQENIFAQPPVAPHAFAPPGAVAPPTATYGRGGDSVTPMDPQNSLPATWGREDVWCSHRTIEDGSRVLARSNRTGEARFVDGPARPFLYRSTIVYVRQYTASTTTYLVVSYRSGEIKHIMGPTQLWFDPLTMSSVKVMPVVRLNSNEALVMFSSPDGEDGAGEDVQRRIIYGPTAMMPAHNEWIETFSWGGEGGATFSRLRLVPEEFSVEIENARTTDDATLKLNFALVFRLVDIERMCDETADPVADVTSAIAADVLAFVSKMSFEEFKAFTENLNNTDSFPNLVRRAEASGFQIMNIAFRGYSGTSTMQGLQERGFERRKQLELETETESQKQELLAFKQRAELERSNERREMELAEKNHVMELAILEQEKQAKIKATAARIELEARQAEMAAEEEHARNMLALRTDYLRTLASDLSVDLTKVLVAQAAISPDSFIKVDLGDNPEGTVHLHASPTPSSQTRR</sequence>
<dbReference type="RefSeq" id="XP_013752783.1">
    <property type="nucleotide sequence ID" value="XM_013897329.1"/>
</dbReference>
<dbReference type="EMBL" id="GL349507">
    <property type="protein sequence ID" value="KNC55858.1"/>
    <property type="molecule type" value="Genomic_DNA"/>
</dbReference>
<feature type="coiled-coil region" evidence="1">
    <location>
        <begin position="386"/>
        <end position="446"/>
    </location>
</feature>
<evidence type="ECO:0000313" key="3">
    <source>
        <dbReference type="Proteomes" id="UP000054408"/>
    </source>
</evidence>
<evidence type="ECO:0000256" key="1">
    <source>
        <dbReference type="SAM" id="Coils"/>
    </source>
</evidence>
<dbReference type="eggNOG" id="ENOG502RXUC">
    <property type="taxonomic scope" value="Eukaryota"/>
</dbReference>
<evidence type="ECO:0000313" key="2">
    <source>
        <dbReference type="EMBL" id="KNC55858.1"/>
    </source>
</evidence>
<reference evidence="2 3" key="1">
    <citation type="submission" date="2010-05" db="EMBL/GenBank/DDBJ databases">
        <title>The Genome Sequence of Thecamonas trahens ATCC 50062.</title>
        <authorList>
            <consortium name="The Broad Institute Genome Sequencing Platform"/>
            <person name="Russ C."/>
            <person name="Cuomo C."/>
            <person name="Shea T."/>
            <person name="Young S.K."/>
            <person name="Zeng Q."/>
            <person name="Koehrsen M."/>
            <person name="Haas B."/>
            <person name="Borodovsky M."/>
            <person name="Guigo R."/>
            <person name="Alvarado L."/>
            <person name="Berlin A."/>
            <person name="Bochicchio J."/>
            <person name="Borenstein D."/>
            <person name="Chapman S."/>
            <person name="Chen Z."/>
            <person name="Freedman E."/>
            <person name="Gellesch M."/>
            <person name="Goldberg J."/>
            <person name="Griggs A."/>
            <person name="Gujja S."/>
            <person name="Heilman E."/>
            <person name="Heiman D."/>
            <person name="Hepburn T."/>
            <person name="Howarth C."/>
            <person name="Jen D."/>
            <person name="Larson L."/>
            <person name="Mehta T."/>
            <person name="Park D."/>
            <person name="Pearson M."/>
            <person name="Roberts A."/>
            <person name="Saif S."/>
            <person name="Shenoy N."/>
            <person name="Sisk P."/>
            <person name="Stolte C."/>
            <person name="Sykes S."/>
            <person name="Thomson T."/>
            <person name="Walk T."/>
            <person name="White J."/>
            <person name="Yandava C."/>
            <person name="Burger G."/>
            <person name="Gray M.W."/>
            <person name="Holland P.W.H."/>
            <person name="King N."/>
            <person name="Lang F.B.F."/>
            <person name="Roger A.J."/>
            <person name="Ruiz-Trillo I."/>
            <person name="Lander E."/>
            <person name="Nusbaum C."/>
        </authorList>
    </citation>
    <scope>NUCLEOTIDE SEQUENCE [LARGE SCALE GENOMIC DNA]</scope>
    <source>
        <strain evidence="2 3">ATCC 50062</strain>
    </source>
</reference>
<name>A0A0L0DWG3_THETB</name>
<evidence type="ECO:0008006" key="4">
    <source>
        <dbReference type="Google" id="ProtNLM"/>
    </source>
</evidence>
<dbReference type="GeneID" id="25569313"/>